<evidence type="ECO:0000313" key="2">
    <source>
        <dbReference type="EMBL" id="RRJ84493.1"/>
    </source>
</evidence>
<dbReference type="Gene3D" id="3.90.550.10">
    <property type="entry name" value="Spore Coat Polysaccharide Biosynthesis Protein SpsA, Chain A"/>
    <property type="match status" value="1"/>
</dbReference>
<comment type="caution">
    <text evidence="2">The sequence shown here is derived from an EMBL/GenBank/DDBJ whole genome shotgun (WGS) entry which is preliminary data.</text>
</comment>
<dbReference type="InterPro" id="IPR001173">
    <property type="entry name" value="Glyco_trans_2-like"/>
</dbReference>
<keyword evidence="3" id="KW-1185">Reference proteome</keyword>
<evidence type="ECO:0000259" key="1">
    <source>
        <dbReference type="Pfam" id="PF00535"/>
    </source>
</evidence>
<dbReference type="Pfam" id="PF00535">
    <property type="entry name" value="Glycos_transf_2"/>
    <property type="match status" value="1"/>
</dbReference>
<dbReference type="RefSeq" id="WP_125014923.1">
    <property type="nucleotide sequence ID" value="NZ_QWEZ01000001.1"/>
</dbReference>
<dbReference type="PANTHER" id="PTHR22916">
    <property type="entry name" value="GLYCOSYLTRANSFERASE"/>
    <property type="match status" value="1"/>
</dbReference>
<dbReference type="InterPro" id="IPR029044">
    <property type="entry name" value="Nucleotide-diphossugar_trans"/>
</dbReference>
<dbReference type="EMBL" id="QWEZ01000001">
    <property type="protein sequence ID" value="RRJ84493.1"/>
    <property type="molecule type" value="Genomic_DNA"/>
</dbReference>
<protein>
    <submittedName>
        <fullName evidence="2">Glycosyltransferase</fullName>
    </submittedName>
</protein>
<organism evidence="2 3">
    <name type="scientific">Aestuariirhabdus litorea</name>
    <dbReference type="NCBI Taxonomy" id="2528527"/>
    <lineage>
        <taxon>Bacteria</taxon>
        <taxon>Pseudomonadati</taxon>
        <taxon>Pseudomonadota</taxon>
        <taxon>Gammaproteobacteria</taxon>
        <taxon>Oceanospirillales</taxon>
        <taxon>Aestuariirhabdaceae</taxon>
        <taxon>Aestuariirhabdus</taxon>
    </lineage>
</organism>
<dbReference type="Proteomes" id="UP000280792">
    <property type="component" value="Unassembled WGS sequence"/>
</dbReference>
<dbReference type="GO" id="GO:0016758">
    <property type="term" value="F:hexosyltransferase activity"/>
    <property type="evidence" value="ECO:0007669"/>
    <property type="project" value="UniProtKB-ARBA"/>
</dbReference>
<dbReference type="AlphaFoldDB" id="A0A3P3VUR5"/>
<feature type="domain" description="Glycosyltransferase 2-like" evidence="1">
    <location>
        <begin position="11"/>
        <end position="150"/>
    </location>
</feature>
<name>A0A3P3VUR5_9GAMM</name>
<dbReference type="PANTHER" id="PTHR22916:SF3">
    <property type="entry name" value="UDP-GLCNAC:BETAGAL BETA-1,3-N-ACETYLGLUCOSAMINYLTRANSFERASE-LIKE PROTEIN 1"/>
    <property type="match status" value="1"/>
</dbReference>
<accession>A0A3P3VUR5</accession>
<dbReference type="SUPFAM" id="SSF53448">
    <property type="entry name" value="Nucleotide-diphospho-sugar transferases"/>
    <property type="match status" value="1"/>
</dbReference>
<reference evidence="2 3" key="1">
    <citation type="submission" date="2018-08" db="EMBL/GenBank/DDBJ databases">
        <authorList>
            <person name="Khan S.A."/>
        </authorList>
    </citation>
    <scope>NUCLEOTIDE SEQUENCE [LARGE SCALE GENOMIC DNA]</scope>
    <source>
        <strain evidence="2 3">GTF-13</strain>
    </source>
</reference>
<evidence type="ECO:0000313" key="3">
    <source>
        <dbReference type="Proteomes" id="UP000280792"/>
    </source>
</evidence>
<keyword evidence="2" id="KW-0808">Transferase</keyword>
<sequence>MIEFSPKPLVSIVIPCYNHEKYVQKCIVSVMEQDYENIELIIIDDGSKDGSVSKIEELVEECEGRFVRFEFRARPNKGLCATLNEAIEWCKGEFYSAIASDDMMLPGKTSLQVQYFQKHPECDAVFGGMYIIDDNGKVVKTRKGFNGFVSFKDLFLMKRSLATPTQMIRLKKLTSAGLYPQGLYIEDWYMWLRISHAGSIISSLDTPLIYYRRHESNMSGKVDVMSAARKIIIADYKDHSLYRKAQAACQLSEAIDLQSSSQKKSLYAFMRVLRLNPFALFEKRSFNYIIKILYLPIKSKLFVR</sequence>
<gene>
    <name evidence="2" type="ORF">D0544_05140</name>
</gene>
<proteinExistence type="predicted"/>
<reference evidence="2 3" key="2">
    <citation type="submission" date="2018-12" db="EMBL/GenBank/DDBJ databases">
        <title>Simiduia agarivorans gen. nov., sp. nov., a marine, agarolytic bacterium isolated from shallow coastal water from Keelung, Taiwan.</title>
        <authorList>
            <person name="Shieh W.Y."/>
        </authorList>
    </citation>
    <scope>NUCLEOTIDE SEQUENCE [LARGE SCALE GENOMIC DNA]</scope>
    <source>
        <strain evidence="2 3">GTF-13</strain>
    </source>
</reference>